<reference evidence="1 2" key="1">
    <citation type="submission" date="2016-02" db="EMBL/GenBank/DDBJ databases">
        <authorList>
            <person name="Wen L."/>
            <person name="He K."/>
            <person name="Yang H."/>
        </authorList>
    </citation>
    <scope>NUCLEOTIDE SEQUENCE [LARGE SCALE GENOMIC DNA]</scope>
    <source>
        <strain evidence="1 2">CV41</strain>
    </source>
</reference>
<comment type="caution">
    <text evidence="1">The sequence shown here is derived from an EMBL/GenBank/DDBJ whole genome shotgun (WGS) entry which is preliminary data.</text>
</comment>
<gene>
    <name evidence="1" type="ORF">AXK12_02480</name>
</gene>
<dbReference type="RefSeq" id="WP_068711078.1">
    <property type="nucleotide sequence ID" value="NZ_LSZP01000016.1"/>
</dbReference>
<keyword evidence="1" id="KW-0560">Oxidoreductase</keyword>
<protein>
    <submittedName>
        <fullName evidence="1">Phytanoyl-CoA dioxygenase</fullName>
    </submittedName>
</protein>
<sequence length="147" mass="16081">MASFVPLISSGTVGPLGVAHLPRLWLKISLDSRGKLDSRYPAVGQGYDQMTIDALGLQKDAVVNFIKTQRPTYPQFEAWIKVQPGVKLDAATIEKHNAGVRGYTHDDETRKGILSANGLVDGPDVPKDAVTLNDLDGWQEFHDAELK</sequence>
<dbReference type="AlphaFoldDB" id="A0A139SRF3"/>
<keyword evidence="2" id="KW-1185">Reference proteome</keyword>
<accession>A0A139SRF3</accession>
<dbReference type="OrthoDB" id="191133at2"/>
<name>A0A139SRF3_9BACT</name>
<dbReference type="Proteomes" id="UP000071392">
    <property type="component" value="Unassembled WGS sequence"/>
</dbReference>
<dbReference type="GO" id="GO:0051213">
    <property type="term" value="F:dioxygenase activity"/>
    <property type="evidence" value="ECO:0007669"/>
    <property type="project" value="UniProtKB-KW"/>
</dbReference>
<proteinExistence type="predicted"/>
<organism evidence="1 2">
    <name type="scientific">Cephaloticoccus capnophilus</name>
    <dbReference type="NCBI Taxonomy" id="1548208"/>
    <lineage>
        <taxon>Bacteria</taxon>
        <taxon>Pseudomonadati</taxon>
        <taxon>Verrucomicrobiota</taxon>
        <taxon>Opitutia</taxon>
        <taxon>Opitutales</taxon>
        <taxon>Opitutaceae</taxon>
        <taxon>Cephaloticoccus</taxon>
    </lineage>
</organism>
<evidence type="ECO:0000313" key="1">
    <source>
        <dbReference type="EMBL" id="KXU37031.1"/>
    </source>
</evidence>
<dbReference type="EMBL" id="LSZP01000016">
    <property type="protein sequence ID" value="KXU37031.1"/>
    <property type="molecule type" value="Genomic_DNA"/>
</dbReference>
<keyword evidence="1" id="KW-0223">Dioxygenase</keyword>
<evidence type="ECO:0000313" key="2">
    <source>
        <dbReference type="Proteomes" id="UP000071392"/>
    </source>
</evidence>